<protein>
    <recommendedName>
        <fullName evidence="5">XshC-Cox1-family protein</fullName>
    </recommendedName>
</protein>
<dbReference type="KEGG" id="aeh:Mlg_1569"/>
<evidence type="ECO:0000259" key="2">
    <source>
        <dbReference type="Pfam" id="PF13478"/>
    </source>
</evidence>
<dbReference type="eggNOG" id="COG1975">
    <property type="taxonomic scope" value="Bacteria"/>
</dbReference>
<dbReference type="Pfam" id="PF02625">
    <property type="entry name" value="XdhC_CoxI"/>
    <property type="match status" value="1"/>
</dbReference>
<evidence type="ECO:0000259" key="1">
    <source>
        <dbReference type="Pfam" id="PF02625"/>
    </source>
</evidence>
<evidence type="ECO:0008006" key="5">
    <source>
        <dbReference type="Google" id="ProtNLM"/>
    </source>
</evidence>
<dbReference type="HOGENOM" id="CLU_041115_0_0_6"/>
<evidence type="ECO:0000313" key="4">
    <source>
        <dbReference type="Proteomes" id="UP000001962"/>
    </source>
</evidence>
<dbReference type="InterPro" id="IPR003777">
    <property type="entry name" value="XdhC_CoxI"/>
</dbReference>
<dbReference type="InterPro" id="IPR027051">
    <property type="entry name" value="XdhC_Rossmann_dom"/>
</dbReference>
<keyword evidence="4" id="KW-1185">Reference proteome</keyword>
<gene>
    <name evidence="3" type="ordered locus">Mlg_1569</name>
</gene>
<dbReference type="EMBL" id="CP000453">
    <property type="protein sequence ID" value="ABI56916.1"/>
    <property type="molecule type" value="Genomic_DNA"/>
</dbReference>
<dbReference type="RefSeq" id="WP_011629310.1">
    <property type="nucleotide sequence ID" value="NC_008340.1"/>
</dbReference>
<dbReference type="Proteomes" id="UP000001962">
    <property type="component" value="Chromosome"/>
</dbReference>
<dbReference type="Pfam" id="PF13478">
    <property type="entry name" value="XdhC_C"/>
    <property type="match status" value="1"/>
</dbReference>
<feature type="domain" description="XdhC- CoxI" evidence="1">
    <location>
        <begin position="14"/>
        <end position="77"/>
    </location>
</feature>
<reference evidence="4" key="1">
    <citation type="submission" date="2006-08" db="EMBL/GenBank/DDBJ databases">
        <title>Complete sequence of Alkalilimnicola ehrilichei MLHE-1.</title>
        <authorList>
            <person name="Copeland A."/>
            <person name="Lucas S."/>
            <person name="Lapidus A."/>
            <person name="Barry K."/>
            <person name="Detter J.C."/>
            <person name="Glavina del Rio T."/>
            <person name="Hammon N."/>
            <person name="Israni S."/>
            <person name="Dalin E."/>
            <person name="Tice H."/>
            <person name="Pitluck S."/>
            <person name="Sims D."/>
            <person name="Brettin T."/>
            <person name="Bruce D."/>
            <person name="Han C."/>
            <person name="Tapia R."/>
            <person name="Gilna P."/>
            <person name="Schmutz J."/>
            <person name="Larimer F."/>
            <person name="Land M."/>
            <person name="Hauser L."/>
            <person name="Kyrpides N."/>
            <person name="Mikhailova N."/>
            <person name="Oremland R.S."/>
            <person name="Hoeft S.E."/>
            <person name="Switzer-Blum J."/>
            <person name="Kulp T."/>
            <person name="King G."/>
            <person name="Tabita R."/>
            <person name="Witte B."/>
            <person name="Santini J.M."/>
            <person name="Basu P."/>
            <person name="Hollibaugh J.T."/>
            <person name="Xie G."/>
            <person name="Stolz J.F."/>
            <person name="Richardson P."/>
        </authorList>
    </citation>
    <scope>NUCLEOTIDE SEQUENCE [LARGE SCALE GENOMIC DNA]</scope>
    <source>
        <strain evidence="4">ATCC BAA-1101 / DSM 17681 / MLHE-1</strain>
    </source>
</reference>
<dbReference type="Gene3D" id="3.40.50.720">
    <property type="entry name" value="NAD(P)-binding Rossmann-like Domain"/>
    <property type="match status" value="1"/>
</dbReference>
<proteinExistence type="predicted"/>
<dbReference type="InterPro" id="IPR052698">
    <property type="entry name" value="MoCofactor_Util/Proc"/>
</dbReference>
<evidence type="ECO:0000313" key="3">
    <source>
        <dbReference type="EMBL" id="ABI56916.1"/>
    </source>
</evidence>
<sequence>MSGREVLDVLVELRDQGAPHALATVVEVEGSVSAETGAKAVFDGEGRLLAGWVGGGCADAATAQAARRSLEGGRGELILVDMDDEILGTGVPCGGRMRVWVEPVLPRPTLWLLGAGRLTETLSRMAAATGLRVVVNDPRASRERFPEASAIHADDLDYAALCPDPGDFVVVATQHKGDHHAIARALACGAGYIALVASRKRAALVLQGLREDDHDQQRLSAVVAPAGLDLGGREPEEIALAILAEIVMLRRNGSGRRLRDIKPLPTPTPEV</sequence>
<dbReference type="PANTHER" id="PTHR30388:SF6">
    <property type="entry name" value="XANTHINE DEHYDROGENASE SUBUNIT A-RELATED"/>
    <property type="match status" value="1"/>
</dbReference>
<accession>Q0A8C1</accession>
<organism evidence="3 4">
    <name type="scientific">Alkalilimnicola ehrlichii (strain ATCC BAA-1101 / DSM 17681 / MLHE-1)</name>
    <dbReference type="NCBI Taxonomy" id="187272"/>
    <lineage>
        <taxon>Bacteria</taxon>
        <taxon>Pseudomonadati</taxon>
        <taxon>Pseudomonadota</taxon>
        <taxon>Gammaproteobacteria</taxon>
        <taxon>Chromatiales</taxon>
        <taxon>Ectothiorhodospiraceae</taxon>
        <taxon>Alkalilimnicola</taxon>
    </lineage>
</organism>
<name>Q0A8C1_ALKEH</name>
<feature type="domain" description="XdhC Rossmann" evidence="2">
    <location>
        <begin position="110"/>
        <end position="246"/>
    </location>
</feature>
<dbReference type="PANTHER" id="PTHR30388">
    <property type="entry name" value="ALDEHYDE OXIDOREDUCTASE MOLYBDENUM COFACTOR ASSEMBLY PROTEIN"/>
    <property type="match status" value="1"/>
</dbReference>
<dbReference type="AlphaFoldDB" id="Q0A8C1"/>
<dbReference type="OrthoDB" id="9815497at2"/>